<dbReference type="CDD" id="cd10033">
    <property type="entry name" value="UDG_like"/>
    <property type="match status" value="1"/>
</dbReference>
<proteinExistence type="predicted"/>
<sequence>MQKLLTDISNCTHCATFLPLGPNPVVRASKTAKILIIGQAPGTKVHQTGIPWNDPSGNQLRKWLNISNDVFYDTSKIAIVPMGFCYPGKGKTGDLPPRKECAPLWHEKLLIQMPDLELILLIGQYSQKYYLNNKNKATLTETVSSFEEYLPKYFPLPHPSPRNRFWLQKNQWFEESVIPILRKKVTSILSK</sequence>
<dbReference type="SMART" id="SM00987">
    <property type="entry name" value="UreE_C"/>
    <property type="match status" value="1"/>
</dbReference>
<reference evidence="2" key="1">
    <citation type="submission" date="2021-12" db="EMBL/GenBank/DDBJ databases">
        <authorList>
            <person name="Cha I.-T."/>
            <person name="Lee K.-E."/>
            <person name="Park S.-J."/>
        </authorList>
    </citation>
    <scope>NUCLEOTIDE SEQUENCE</scope>
    <source>
        <strain evidence="2">YSM-43</strain>
    </source>
</reference>
<evidence type="ECO:0000313" key="2">
    <source>
        <dbReference type="EMBL" id="UOX33759.1"/>
    </source>
</evidence>
<organism evidence="2 3">
    <name type="scientific">Flavobacterium sediminilitoris</name>
    <dbReference type="NCBI Taxonomy" id="2024526"/>
    <lineage>
        <taxon>Bacteria</taxon>
        <taxon>Pseudomonadati</taxon>
        <taxon>Bacteroidota</taxon>
        <taxon>Flavobacteriia</taxon>
        <taxon>Flavobacteriales</taxon>
        <taxon>Flavobacteriaceae</taxon>
        <taxon>Flavobacterium</taxon>
    </lineage>
</organism>
<dbReference type="SUPFAM" id="SSF52141">
    <property type="entry name" value="Uracil-DNA glycosylase-like"/>
    <property type="match status" value="1"/>
</dbReference>
<dbReference type="RefSeq" id="WP_045972200.1">
    <property type="nucleotide sequence ID" value="NZ_CP090145.1"/>
</dbReference>
<keyword evidence="3" id="KW-1185">Reference proteome</keyword>
<reference evidence="2" key="2">
    <citation type="submission" date="2022-04" db="EMBL/GenBank/DDBJ databases">
        <title>Complete Genome Sequence of Flavobacterium sediminilitoris YSM-43, Isolated from a Tidal Sediment.</title>
        <authorList>
            <person name="Lee P.A."/>
        </authorList>
    </citation>
    <scope>NUCLEOTIDE SEQUENCE</scope>
    <source>
        <strain evidence="2">YSM-43</strain>
    </source>
</reference>
<dbReference type="InterPro" id="IPR036895">
    <property type="entry name" value="Uracil-DNA_glycosylase-like_sf"/>
</dbReference>
<dbReference type="SMART" id="SM00986">
    <property type="entry name" value="UDG"/>
    <property type="match status" value="1"/>
</dbReference>
<evidence type="ECO:0000259" key="1">
    <source>
        <dbReference type="SMART" id="SM00986"/>
    </source>
</evidence>
<dbReference type="Proteomes" id="UP000830454">
    <property type="component" value="Chromosome"/>
</dbReference>
<dbReference type="EMBL" id="CP090145">
    <property type="protein sequence ID" value="UOX33759.1"/>
    <property type="molecule type" value="Genomic_DNA"/>
</dbReference>
<dbReference type="InterPro" id="IPR005122">
    <property type="entry name" value="Uracil-DNA_glycosylase-like"/>
</dbReference>
<dbReference type="Pfam" id="PF03167">
    <property type="entry name" value="UDG"/>
    <property type="match status" value="1"/>
</dbReference>
<name>A0ABY4HQH4_9FLAO</name>
<evidence type="ECO:0000313" key="3">
    <source>
        <dbReference type="Proteomes" id="UP000830454"/>
    </source>
</evidence>
<dbReference type="PANTHER" id="PTHR42160:SF1">
    <property type="entry name" value="URACIL-DNA GLYCOSYLASE SUPERFAMILY PROTEIN"/>
    <property type="match status" value="1"/>
</dbReference>
<dbReference type="InterPro" id="IPR047124">
    <property type="entry name" value="HI_0220.2"/>
</dbReference>
<dbReference type="PANTHER" id="PTHR42160">
    <property type="entry name" value="URACIL-DNA GLYCOSYLASE SUPERFAMILY PROTEIN"/>
    <property type="match status" value="1"/>
</dbReference>
<dbReference type="Gene3D" id="3.40.470.10">
    <property type="entry name" value="Uracil-DNA glycosylase-like domain"/>
    <property type="match status" value="1"/>
</dbReference>
<gene>
    <name evidence="2" type="ORF">LXD69_17210</name>
</gene>
<accession>A0ABY4HQH4</accession>
<protein>
    <submittedName>
        <fullName evidence="2">Uracil-DNA glycosylase family protein</fullName>
    </submittedName>
</protein>
<feature type="domain" description="Uracil-DNA glycosylase-like" evidence="1">
    <location>
        <begin position="25"/>
        <end position="182"/>
    </location>
</feature>